<reference evidence="3 4" key="1">
    <citation type="journal article" date="2024" name="Science">
        <title>Giant polyketide synthase enzymes in the biosynthesis of giant marine polyether toxins.</title>
        <authorList>
            <person name="Fallon T.R."/>
            <person name="Shende V.V."/>
            <person name="Wierzbicki I.H."/>
            <person name="Pendleton A.L."/>
            <person name="Watervoot N.F."/>
            <person name="Auber R.P."/>
            <person name="Gonzalez D.J."/>
            <person name="Wisecaver J.H."/>
            <person name="Moore B.S."/>
        </authorList>
    </citation>
    <scope>NUCLEOTIDE SEQUENCE [LARGE SCALE GENOMIC DNA]</scope>
    <source>
        <strain evidence="3 4">12B1</strain>
    </source>
</reference>
<evidence type="ECO:0000256" key="2">
    <source>
        <dbReference type="SAM" id="Phobius"/>
    </source>
</evidence>
<protein>
    <recommendedName>
        <fullName evidence="5">Rhomboid-like protein</fullName>
    </recommendedName>
</protein>
<evidence type="ECO:0000313" key="3">
    <source>
        <dbReference type="EMBL" id="KAL1508721.1"/>
    </source>
</evidence>
<evidence type="ECO:0000256" key="1">
    <source>
        <dbReference type="SAM" id="MobiDB-lite"/>
    </source>
</evidence>
<dbReference type="Proteomes" id="UP001515480">
    <property type="component" value="Unassembled WGS sequence"/>
</dbReference>
<feature type="region of interest" description="Disordered" evidence="1">
    <location>
        <begin position="1"/>
        <end position="170"/>
    </location>
</feature>
<accession>A0AB34IXK9</accession>
<name>A0AB34IXK9_PRYPA</name>
<keyword evidence="2" id="KW-0472">Membrane</keyword>
<feature type="compositionally biased region" description="Basic residues" evidence="1">
    <location>
        <begin position="80"/>
        <end position="90"/>
    </location>
</feature>
<feature type="transmembrane region" description="Helical" evidence="2">
    <location>
        <begin position="360"/>
        <end position="377"/>
    </location>
</feature>
<dbReference type="AlphaFoldDB" id="A0AB34IXK9"/>
<sequence>MSDPTSRRRRQLQLDDNASDASSGLDPSEHSRNAEETHPVSCPSRRERRCAASLEDPPSEQPSDAESSASTESSELSIRIQRRNERRRGARALETTPEEERGNERRRGARALESAPEEERGNERRRGARELESAQEEEQPPPPRRAVERPRVRSPPEREPRRRDGVSRLAGLEIPSALPSALPEVERKLLDARVPDLVDEEDIYPDDLEPYLHQQPPAPSIGVAKDIYTEVLAGSSLRGFRRVKNASVVGGGSLHERYDGVSEPSEEAEDSSNNYYEPSVTCRVLMLLLGVTLRASQGTLAGLCLMQWTIVPWFNPDVLTQHLSYAPIAMPLQRGMHLCGLIAFLAACDRHVGEPRLSSGVAIVLYGLVLVSIVLQLPTDLSLHLARQDRLPELYAALRLADELRTSRDLLVVDPRLEVTLAVDRDGDGGLYSFGHTVSHLNAWATLIWLRTIAAFVAFLLCSADDDGNAFDVPPLKPSITSSRTQLFG</sequence>
<feature type="transmembrane region" description="Helical" evidence="2">
    <location>
        <begin position="441"/>
        <end position="462"/>
    </location>
</feature>
<evidence type="ECO:0000313" key="4">
    <source>
        <dbReference type="Proteomes" id="UP001515480"/>
    </source>
</evidence>
<organism evidence="3 4">
    <name type="scientific">Prymnesium parvum</name>
    <name type="common">Toxic golden alga</name>
    <dbReference type="NCBI Taxonomy" id="97485"/>
    <lineage>
        <taxon>Eukaryota</taxon>
        <taxon>Haptista</taxon>
        <taxon>Haptophyta</taxon>
        <taxon>Prymnesiophyceae</taxon>
        <taxon>Prymnesiales</taxon>
        <taxon>Prymnesiaceae</taxon>
        <taxon>Prymnesium</taxon>
    </lineage>
</organism>
<feature type="compositionally biased region" description="Basic and acidic residues" evidence="1">
    <location>
        <begin position="27"/>
        <end position="38"/>
    </location>
</feature>
<feature type="compositionally biased region" description="Low complexity" evidence="1">
    <location>
        <begin position="64"/>
        <end position="79"/>
    </location>
</feature>
<proteinExistence type="predicted"/>
<feature type="compositionally biased region" description="Basic and acidic residues" evidence="1">
    <location>
        <begin position="117"/>
        <end position="132"/>
    </location>
</feature>
<dbReference type="EMBL" id="JBGBPQ010000016">
    <property type="protein sequence ID" value="KAL1508721.1"/>
    <property type="molecule type" value="Genomic_DNA"/>
</dbReference>
<keyword evidence="2" id="KW-1133">Transmembrane helix</keyword>
<evidence type="ECO:0008006" key="5">
    <source>
        <dbReference type="Google" id="ProtNLM"/>
    </source>
</evidence>
<feature type="compositionally biased region" description="Basic and acidic residues" evidence="1">
    <location>
        <begin position="145"/>
        <end position="166"/>
    </location>
</feature>
<comment type="caution">
    <text evidence="3">The sequence shown here is derived from an EMBL/GenBank/DDBJ whole genome shotgun (WGS) entry which is preliminary data.</text>
</comment>
<keyword evidence="4" id="KW-1185">Reference proteome</keyword>
<keyword evidence="2" id="KW-0812">Transmembrane</keyword>
<gene>
    <name evidence="3" type="ORF">AB1Y20_004816</name>
</gene>